<keyword evidence="2" id="KW-1185">Reference proteome</keyword>
<dbReference type="OrthoDB" id="6770213at2759"/>
<dbReference type="EMBL" id="OV121134">
    <property type="protein sequence ID" value="CAH0552576.1"/>
    <property type="molecule type" value="Genomic_DNA"/>
</dbReference>
<protein>
    <submittedName>
        <fullName evidence="1">Uncharacterized protein</fullName>
    </submittedName>
</protein>
<reference evidence="1" key="1">
    <citation type="submission" date="2021-12" db="EMBL/GenBank/DDBJ databases">
        <authorList>
            <person name="King R."/>
        </authorList>
    </citation>
    <scope>NUCLEOTIDE SEQUENCE</scope>
</reference>
<proteinExistence type="predicted"/>
<name>A0A9P0B194_BRAAE</name>
<sequence length="98" mass="10861">MLLQATPGECGSKPASCALEPRNSHVPDFDGTHTHMLDYAPAPGWTVHVTKEGRLYYCKYKEKLSSARALTRMYGISVGILCIEEEEQATVKLSFKEA</sequence>
<evidence type="ECO:0000313" key="2">
    <source>
        <dbReference type="Proteomes" id="UP001154078"/>
    </source>
</evidence>
<dbReference type="AlphaFoldDB" id="A0A9P0B194"/>
<gene>
    <name evidence="1" type="ORF">MELIAE_LOCUS4767</name>
</gene>
<evidence type="ECO:0000313" key="1">
    <source>
        <dbReference type="EMBL" id="CAH0552576.1"/>
    </source>
</evidence>
<organism evidence="1 2">
    <name type="scientific">Brassicogethes aeneus</name>
    <name type="common">Rape pollen beetle</name>
    <name type="synonym">Meligethes aeneus</name>
    <dbReference type="NCBI Taxonomy" id="1431903"/>
    <lineage>
        <taxon>Eukaryota</taxon>
        <taxon>Metazoa</taxon>
        <taxon>Ecdysozoa</taxon>
        <taxon>Arthropoda</taxon>
        <taxon>Hexapoda</taxon>
        <taxon>Insecta</taxon>
        <taxon>Pterygota</taxon>
        <taxon>Neoptera</taxon>
        <taxon>Endopterygota</taxon>
        <taxon>Coleoptera</taxon>
        <taxon>Polyphaga</taxon>
        <taxon>Cucujiformia</taxon>
        <taxon>Nitidulidae</taxon>
        <taxon>Meligethinae</taxon>
        <taxon>Brassicogethes</taxon>
    </lineage>
</organism>
<dbReference type="Proteomes" id="UP001154078">
    <property type="component" value="Chromosome 3"/>
</dbReference>
<accession>A0A9P0B194</accession>